<dbReference type="EMBL" id="JAVDXT010000002">
    <property type="protein sequence ID" value="MDR7377415.1"/>
    <property type="molecule type" value="Genomic_DNA"/>
</dbReference>
<dbReference type="InterPro" id="IPR023750">
    <property type="entry name" value="RbsD-like_sf"/>
</dbReference>
<accession>A0ABU2C7V4</accession>
<dbReference type="PANTHER" id="PTHR37831">
    <property type="entry name" value="D-RIBOSE PYRANASE"/>
    <property type="match status" value="1"/>
</dbReference>
<evidence type="ECO:0000313" key="6">
    <source>
        <dbReference type="EMBL" id="MDR7377415.1"/>
    </source>
</evidence>
<proteinExistence type="predicted"/>
<reference evidence="6 7" key="1">
    <citation type="submission" date="2023-07" db="EMBL/GenBank/DDBJ databases">
        <title>Sorghum-associated microbial communities from plants grown in Nebraska, USA.</title>
        <authorList>
            <person name="Schachtman D."/>
        </authorList>
    </citation>
    <scope>NUCLEOTIDE SEQUENCE [LARGE SCALE GENOMIC DNA]</scope>
    <source>
        <strain evidence="6 7">BE313</strain>
    </source>
</reference>
<dbReference type="Proteomes" id="UP001180487">
    <property type="component" value="Unassembled WGS sequence"/>
</dbReference>
<evidence type="ECO:0000256" key="5">
    <source>
        <dbReference type="ARBA" id="ARBA00023277"/>
    </source>
</evidence>
<organism evidence="6 7">
    <name type="scientific">Rhodoferax ferrireducens</name>
    <dbReference type="NCBI Taxonomy" id="192843"/>
    <lineage>
        <taxon>Bacteria</taxon>
        <taxon>Pseudomonadati</taxon>
        <taxon>Pseudomonadota</taxon>
        <taxon>Betaproteobacteria</taxon>
        <taxon>Burkholderiales</taxon>
        <taxon>Comamonadaceae</taxon>
        <taxon>Rhodoferax</taxon>
    </lineage>
</organism>
<gene>
    <name evidence="6" type="ORF">J2X19_002094</name>
</gene>
<evidence type="ECO:0000313" key="7">
    <source>
        <dbReference type="Proteomes" id="UP001180487"/>
    </source>
</evidence>
<evidence type="ECO:0000256" key="1">
    <source>
        <dbReference type="ARBA" id="ARBA00000223"/>
    </source>
</evidence>
<protein>
    <recommendedName>
        <fullName evidence="2">D-ribose pyranase</fullName>
        <ecNumber evidence="2">5.4.99.62</ecNumber>
    </recommendedName>
</protein>
<dbReference type="EC" id="5.4.99.62" evidence="2"/>
<dbReference type="InterPro" id="IPR023064">
    <property type="entry name" value="D-ribose_pyranase"/>
</dbReference>
<dbReference type="PANTHER" id="PTHR37831:SF1">
    <property type="entry name" value="D-RIBOSE PYRANASE"/>
    <property type="match status" value="1"/>
</dbReference>
<keyword evidence="7" id="KW-1185">Reference proteome</keyword>
<dbReference type="RefSeq" id="WP_116603890.1">
    <property type="nucleotide sequence ID" value="NZ_JAVDXT010000002.1"/>
</dbReference>
<evidence type="ECO:0000256" key="4">
    <source>
        <dbReference type="ARBA" id="ARBA00023235"/>
    </source>
</evidence>
<dbReference type="InterPro" id="IPR007721">
    <property type="entry name" value="RbsD_FucU"/>
</dbReference>
<dbReference type="NCBIfam" id="NF008761">
    <property type="entry name" value="PRK11797.1"/>
    <property type="match status" value="1"/>
</dbReference>
<evidence type="ECO:0000256" key="3">
    <source>
        <dbReference type="ARBA" id="ARBA00022490"/>
    </source>
</evidence>
<comment type="caution">
    <text evidence="6">The sequence shown here is derived from an EMBL/GenBank/DDBJ whole genome shotgun (WGS) entry which is preliminary data.</text>
</comment>
<comment type="catalytic activity">
    <reaction evidence="1">
        <text>beta-D-ribopyranose = beta-D-ribofuranose</text>
        <dbReference type="Rhea" id="RHEA:25432"/>
        <dbReference type="ChEBI" id="CHEBI:27476"/>
        <dbReference type="ChEBI" id="CHEBI:47002"/>
        <dbReference type="EC" id="5.4.99.62"/>
    </reaction>
</comment>
<dbReference type="SUPFAM" id="SSF102546">
    <property type="entry name" value="RbsD-like"/>
    <property type="match status" value="1"/>
</dbReference>
<keyword evidence="4 6" id="KW-0413">Isomerase</keyword>
<sequence>MKRTTLLHAELSQVIASMGHGDMLVLGDAGLPIPVGPGAPQRIDLALCPGTPGLQQVLQAVLTELQVEASIIATEALVGDERQLPAWCADQLPAKPANIGHTEFKKLCGQARAMVRTGECTPYANIILVAGVSF</sequence>
<dbReference type="Pfam" id="PF05025">
    <property type="entry name" value="RbsD_FucU"/>
    <property type="match status" value="1"/>
</dbReference>
<dbReference type="GO" id="GO:0062193">
    <property type="term" value="F:D-ribose pyranase activity"/>
    <property type="evidence" value="ECO:0007669"/>
    <property type="project" value="UniProtKB-EC"/>
</dbReference>
<name>A0ABU2C7V4_9BURK</name>
<keyword evidence="3" id="KW-0963">Cytoplasm</keyword>
<keyword evidence="5" id="KW-0119">Carbohydrate metabolism</keyword>
<dbReference type="Gene3D" id="3.40.1650.10">
    <property type="entry name" value="RbsD-like domain"/>
    <property type="match status" value="1"/>
</dbReference>
<evidence type="ECO:0000256" key="2">
    <source>
        <dbReference type="ARBA" id="ARBA00012862"/>
    </source>
</evidence>